<keyword evidence="2" id="KW-1185">Reference proteome</keyword>
<evidence type="ECO:0000313" key="1">
    <source>
        <dbReference type="EMBL" id="KAK8036592.1"/>
    </source>
</evidence>
<gene>
    <name evidence="1" type="ORF">PG991_001729</name>
</gene>
<accession>A0ABR1SQX0</accession>
<dbReference type="EMBL" id="JAQQWI010000004">
    <property type="protein sequence ID" value="KAK8036592.1"/>
    <property type="molecule type" value="Genomic_DNA"/>
</dbReference>
<sequence>METGRSEYSTPNQTLSGMQTDLLLALMKQNRTMGRIQERLLHDDGLHSVLREIKIGSSSWWLPGQGGPDNYKAWFGGDYQTEVESSVQTMAWLVGGWDTLQRVRLAVPAPFGGGFGMEQQCVWCGLKEDEEAKCAAESKPK</sequence>
<comment type="caution">
    <text evidence="1">The sequence shown here is derived from an EMBL/GenBank/DDBJ whole genome shotgun (WGS) entry which is preliminary data.</text>
</comment>
<organism evidence="1 2">
    <name type="scientific">Apiospora marii</name>
    <dbReference type="NCBI Taxonomy" id="335849"/>
    <lineage>
        <taxon>Eukaryota</taxon>
        <taxon>Fungi</taxon>
        <taxon>Dikarya</taxon>
        <taxon>Ascomycota</taxon>
        <taxon>Pezizomycotina</taxon>
        <taxon>Sordariomycetes</taxon>
        <taxon>Xylariomycetidae</taxon>
        <taxon>Amphisphaeriales</taxon>
        <taxon>Apiosporaceae</taxon>
        <taxon>Apiospora</taxon>
    </lineage>
</organism>
<protein>
    <submittedName>
        <fullName evidence="1">Uncharacterized protein</fullName>
    </submittedName>
</protein>
<name>A0ABR1SQX0_9PEZI</name>
<dbReference type="Proteomes" id="UP001396898">
    <property type="component" value="Unassembled WGS sequence"/>
</dbReference>
<reference evidence="1 2" key="1">
    <citation type="submission" date="2023-01" db="EMBL/GenBank/DDBJ databases">
        <title>Analysis of 21 Apiospora genomes using comparative genomics revels a genus with tremendous synthesis potential of carbohydrate active enzymes and secondary metabolites.</title>
        <authorList>
            <person name="Sorensen T."/>
        </authorList>
    </citation>
    <scope>NUCLEOTIDE SEQUENCE [LARGE SCALE GENOMIC DNA]</scope>
    <source>
        <strain evidence="1 2">CBS 20057</strain>
    </source>
</reference>
<proteinExistence type="predicted"/>
<evidence type="ECO:0000313" key="2">
    <source>
        <dbReference type="Proteomes" id="UP001396898"/>
    </source>
</evidence>